<reference evidence="2" key="1">
    <citation type="submission" date="2022-07" db="EMBL/GenBank/DDBJ databases">
        <title>Phylogenomic reconstructions and comparative analyses of Kickxellomycotina fungi.</title>
        <authorList>
            <person name="Reynolds N.K."/>
            <person name="Stajich J.E."/>
            <person name="Barry K."/>
            <person name="Grigoriev I.V."/>
            <person name="Crous P."/>
            <person name="Smith M.E."/>
        </authorList>
    </citation>
    <scope>NUCLEOTIDE SEQUENCE</scope>
    <source>
        <strain evidence="2">RSA 1196</strain>
    </source>
</reference>
<evidence type="ECO:0000313" key="2">
    <source>
        <dbReference type="EMBL" id="KAJ1969654.1"/>
    </source>
</evidence>
<feature type="region of interest" description="Disordered" evidence="1">
    <location>
        <begin position="940"/>
        <end position="982"/>
    </location>
</feature>
<evidence type="ECO:0000256" key="1">
    <source>
        <dbReference type="SAM" id="MobiDB-lite"/>
    </source>
</evidence>
<gene>
    <name evidence="2" type="ORF">IWQ62_000481</name>
</gene>
<comment type="caution">
    <text evidence="2">The sequence shown here is derived from an EMBL/GenBank/DDBJ whole genome shotgun (WGS) entry which is preliminary data.</text>
</comment>
<protein>
    <submittedName>
        <fullName evidence="2">Uncharacterized protein</fullName>
    </submittedName>
</protein>
<keyword evidence="3" id="KW-1185">Reference proteome</keyword>
<accession>A0A9W8E9L2</accession>
<name>A0A9W8E9L2_9FUNG</name>
<dbReference type="Proteomes" id="UP001150925">
    <property type="component" value="Unassembled WGS sequence"/>
</dbReference>
<organism evidence="2 3">
    <name type="scientific">Dispira parvispora</name>
    <dbReference type="NCBI Taxonomy" id="1520584"/>
    <lineage>
        <taxon>Eukaryota</taxon>
        <taxon>Fungi</taxon>
        <taxon>Fungi incertae sedis</taxon>
        <taxon>Zoopagomycota</taxon>
        <taxon>Kickxellomycotina</taxon>
        <taxon>Dimargaritomycetes</taxon>
        <taxon>Dimargaritales</taxon>
        <taxon>Dimargaritaceae</taxon>
        <taxon>Dispira</taxon>
    </lineage>
</organism>
<proteinExistence type="predicted"/>
<feature type="compositionally biased region" description="Polar residues" evidence="1">
    <location>
        <begin position="949"/>
        <end position="966"/>
    </location>
</feature>
<dbReference type="AlphaFoldDB" id="A0A9W8E9L2"/>
<dbReference type="OrthoDB" id="5570405at2759"/>
<evidence type="ECO:0000313" key="3">
    <source>
        <dbReference type="Proteomes" id="UP001150925"/>
    </source>
</evidence>
<dbReference type="EMBL" id="JANBPY010000035">
    <property type="protein sequence ID" value="KAJ1969654.1"/>
    <property type="molecule type" value="Genomic_DNA"/>
</dbReference>
<sequence>MESRFSQCVSDCLAQPPPPTFSIPPATFTSLQTAAVDLYQNTRHDNPFRDPNSVQKAWISVFQFAMVATCQLVVRICESSDFTNPFGRAVFMVDVIQCFHHTVTTSISEALELLENRNITHQDLLSTDRLQSLNTNLEIVSNWFIAIQATCTMNTGTETLLLGQAFGHAHVKAHTWFDQFTNAFLRVAVPVLSAGPELEAKNLNPALSSNTLLAQRLPQCYRYTLTMIKTVGTLFRISHAVEAESKDSTNPQLIHNAAELCQIYFFAAQKHQDDLKCVGATCKQIMVFCELCPYPAFRKRFSTLEFLEFIHRGYLRNADMMHPALVERYPHMTPGDRKKLVNRYLTIAKFYLSLALTTAKISVKLWQDGETDESTPGRVYTLMCGFIQRTSPVLLRRVGVPDEAVQASDDQVNTPLLSELITTLAGVPSLTSSPEEYQHHREWLRRVFLGKDSLQPTTDPETNWANFTLRQTLLAQRGLLHTNLASVLLERPTSQGLSLWQSHLLSIDWNFWIVGQDPQSTRTFLMLLTPLWTFVSQTSEQQFPELERQLVQVLVLSTGPAAAMVSELFTLLVPHLSLPVVKSQITVFLRLGSLLLDHPVDVVVTRLTALVQAMVLALPEATAADLCSQVVRDHLSTLQSQALDDTSFVTWLITNPPLWLVLYPTASAHCPGLLDTYRQRLLHYTTHTLEPYLQSHFTPGQNSVPDLMALTIPCTHLLYLYAHDTYRPPDFIPQVAAPIIKLVTRVLTLVTPVGRGSPMNPFSPPVQQAICRLLDTLFRLSMVLLPLPLDCVTPLLQAIRQITERFPSSQIPMISLLHFIGQCAIIPVHSQDEQHALGAMLGPLFALGGGSSEWTVVQKTLDQVVHYATSASNVDMLGQIVPGTLEDLMFQYINQQPFVQDLPADYVGENAPAETGRFYIELACAAYSTKLPHSQVSIRSLTDQRDQRVQQGQKSRSTFHQPSPSGVQPRRPVAGGNNPPMNGFHPPVPTSAAPHAVNTRVLRRHPSDPAAMDKSSSPHQIIQTLLTQRKFSIGEHQTNVESVRMYMHKLKTESARFDPQLRQNLAQVWSIVDTILNES</sequence>